<reference evidence="3" key="1">
    <citation type="submission" date="2022-12" db="EMBL/GenBank/DDBJ databases">
        <title>Draft genome assemblies for two species of Escallonia (Escalloniales).</title>
        <authorList>
            <person name="Chanderbali A."/>
            <person name="Dervinis C."/>
            <person name="Anghel I."/>
            <person name="Soltis D."/>
            <person name="Soltis P."/>
            <person name="Zapata F."/>
        </authorList>
    </citation>
    <scope>NUCLEOTIDE SEQUENCE</scope>
    <source>
        <strain evidence="3">UCBG64.0493</strain>
        <tissue evidence="3">Leaf</tissue>
    </source>
</reference>
<comment type="similarity">
    <text evidence="1">Belongs to the glycosyl hydrolase 1 family.</text>
</comment>
<evidence type="ECO:0000256" key="1">
    <source>
        <dbReference type="ARBA" id="ARBA00010838"/>
    </source>
</evidence>
<evidence type="ECO:0000313" key="3">
    <source>
        <dbReference type="EMBL" id="KAK2996388.1"/>
    </source>
</evidence>
<comment type="caution">
    <text evidence="3">The sequence shown here is derived from an EMBL/GenBank/DDBJ whole genome shotgun (WGS) entry which is preliminary data.</text>
</comment>
<dbReference type="AlphaFoldDB" id="A0AA88UVV4"/>
<dbReference type="SUPFAM" id="SSF51445">
    <property type="entry name" value="(Trans)glycosidases"/>
    <property type="match status" value="1"/>
</dbReference>
<keyword evidence="4" id="KW-1185">Reference proteome</keyword>
<proteinExistence type="inferred from homology"/>
<name>A0AA88UVV4_9ASTE</name>
<dbReference type="Pfam" id="PF00232">
    <property type="entry name" value="Glyco_hydro_1"/>
    <property type="match status" value="1"/>
</dbReference>
<dbReference type="InterPro" id="IPR001360">
    <property type="entry name" value="Glyco_hydro_1"/>
</dbReference>
<dbReference type="GO" id="GO:0005975">
    <property type="term" value="P:carbohydrate metabolic process"/>
    <property type="evidence" value="ECO:0007669"/>
    <property type="project" value="InterPro"/>
</dbReference>
<protein>
    <recommendedName>
        <fullName evidence="5">Beta-glucosidase</fullName>
    </recommendedName>
</protein>
<evidence type="ECO:0000256" key="2">
    <source>
        <dbReference type="ARBA" id="ARBA00022801"/>
    </source>
</evidence>
<dbReference type="Gene3D" id="3.20.20.80">
    <property type="entry name" value="Glycosidases"/>
    <property type="match status" value="1"/>
</dbReference>
<accession>A0AA88UVV4</accession>
<dbReference type="Proteomes" id="UP001188597">
    <property type="component" value="Unassembled WGS sequence"/>
</dbReference>
<dbReference type="InterPro" id="IPR017853">
    <property type="entry name" value="GH"/>
</dbReference>
<organism evidence="3 4">
    <name type="scientific">Escallonia herrerae</name>
    <dbReference type="NCBI Taxonomy" id="1293975"/>
    <lineage>
        <taxon>Eukaryota</taxon>
        <taxon>Viridiplantae</taxon>
        <taxon>Streptophyta</taxon>
        <taxon>Embryophyta</taxon>
        <taxon>Tracheophyta</taxon>
        <taxon>Spermatophyta</taxon>
        <taxon>Magnoliopsida</taxon>
        <taxon>eudicotyledons</taxon>
        <taxon>Gunneridae</taxon>
        <taxon>Pentapetalae</taxon>
        <taxon>asterids</taxon>
        <taxon>campanulids</taxon>
        <taxon>Escalloniales</taxon>
        <taxon>Escalloniaceae</taxon>
        <taxon>Escallonia</taxon>
    </lineage>
</organism>
<dbReference type="EMBL" id="JAVXUP010005151">
    <property type="protein sequence ID" value="KAK2996388.1"/>
    <property type="molecule type" value="Genomic_DNA"/>
</dbReference>
<gene>
    <name evidence="3" type="ORF">RJ639_025535</name>
</gene>
<evidence type="ECO:0008006" key="5">
    <source>
        <dbReference type="Google" id="ProtNLM"/>
    </source>
</evidence>
<dbReference type="PROSITE" id="PS00653">
    <property type="entry name" value="GLYCOSYL_HYDROL_F1_2"/>
    <property type="match status" value="1"/>
</dbReference>
<sequence>MATPVVPGATFRDDFPKGFLFGASTSAFQIEGAVNEGGRGPSIWDTYAREQGPLSTSPLCPLTFGS</sequence>
<evidence type="ECO:0000313" key="4">
    <source>
        <dbReference type="Proteomes" id="UP001188597"/>
    </source>
</evidence>
<keyword evidence="2" id="KW-0378">Hydrolase</keyword>
<dbReference type="GO" id="GO:0004553">
    <property type="term" value="F:hydrolase activity, hydrolyzing O-glycosyl compounds"/>
    <property type="evidence" value="ECO:0007669"/>
    <property type="project" value="InterPro"/>
</dbReference>
<dbReference type="InterPro" id="IPR033132">
    <property type="entry name" value="GH_1_N_CS"/>
</dbReference>